<dbReference type="Proteomes" id="UP000275865">
    <property type="component" value="Unassembled WGS sequence"/>
</dbReference>
<dbReference type="SUPFAM" id="SSF47413">
    <property type="entry name" value="lambda repressor-like DNA-binding domains"/>
    <property type="match status" value="1"/>
</dbReference>
<dbReference type="InterPro" id="IPR001387">
    <property type="entry name" value="Cro/C1-type_HTH"/>
</dbReference>
<dbReference type="CDD" id="cd04301">
    <property type="entry name" value="NAT_SF"/>
    <property type="match status" value="1"/>
</dbReference>
<gene>
    <name evidence="3" type="ORF">D7044_15690</name>
</gene>
<feature type="domain" description="HTH cro/C1-type" evidence="1">
    <location>
        <begin position="54"/>
        <end position="101"/>
    </location>
</feature>
<name>A0A3A9YHS9_9ACTN</name>
<accession>A0A3A9YHS9</accession>
<dbReference type="SUPFAM" id="SSF55729">
    <property type="entry name" value="Acyl-CoA N-acyltransferases (Nat)"/>
    <property type="match status" value="1"/>
</dbReference>
<dbReference type="Gene3D" id="1.10.260.40">
    <property type="entry name" value="lambda repressor-like DNA-binding domains"/>
    <property type="match status" value="1"/>
</dbReference>
<evidence type="ECO:0000259" key="2">
    <source>
        <dbReference type="PROSITE" id="PS51186"/>
    </source>
</evidence>
<dbReference type="Pfam" id="PF00583">
    <property type="entry name" value="Acetyltransf_1"/>
    <property type="match status" value="1"/>
</dbReference>
<feature type="domain" description="N-acetyltransferase" evidence="2">
    <location>
        <begin position="138"/>
        <end position="315"/>
    </location>
</feature>
<dbReference type="InterPro" id="IPR000182">
    <property type="entry name" value="GNAT_dom"/>
</dbReference>
<evidence type="ECO:0000259" key="1">
    <source>
        <dbReference type="PROSITE" id="PS50943"/>
    </source>
</evidence>
<evidence type="ECO:0000313" key="4">
    <source>
        <dbReference type="Proteomes" id="UP000275865"/>
    </source>
</evidence>
<dbReference type="GO" id="GO:0016747">
    <property type="term" value="F:acyltransferase activity, transferring groups other than amino-acyl groups"/>
    <property type="evidence" value="ECO:0007669"/>
    <property type="project" value="InterPro"/>
</dbReference>
<dbReference type="GO" id="GO:0003677">
    <property type="term" value="F:DNA binding"/>
    <property type="evidence" value="ECO:0007669"/>
    <property type="project" value="InterPro"/>
</dbReference>
<dbReference type="CDD" id="cd00093">
    <property type="entry name" value="HTH_XRE"/>
    <property type="match status" value="1"/>
</dbReference>
<protein>
    <submittedName>
        <fullName evidence="3">GNAT family N-acetyltransferase</fullName>
    </submittedName>
</protein>
<organism evidence="3 4">
    <name type="scientific">Micromonospora musae</name>
    <dbReference type="NCBI Taxonomy" id="1894970"/>
    <lineage>
        <taxon>Bacteria</taxon>
        <taxon>Bacillati</taxon>
        <taxon>Actinomycetota</taxon>
        <taxon>Actinomycetes</taxon>
        <taxon>Micromonosporales</taxon>
        <taxon>Micromonosporaceae</taxon>
        <taxon>Micromonospora</taxon>
    </lineage>
</organism>
<dbReference type="EMBL" id="RAZT01000007">
    <property type="protein sequence ID" value="RKN31737.1"/>
    <property type="molecule type" value="Genomic_DNA"/>
</dbReference>
<dbReference type="AlphaFoldDB" id="A0A3A9YHS9"/>
<dbReference type="SMART" id="SM00530">
    <property type="entry name" value="HTH_XRE"/>
    <property type="match status" value="1"/>
</dbReference>
<dbReference type="InterPro" id="IPR010982">
    <property type="entry name" value="Lambda_DNA-bd_dom_sf"/>
</dbReference>
<dbReference type="Pfam" id="PF13560">
    <property type="entry name" value="HTH_31"/>
    <property type="match status" value="1"/>
</dbReference>
<sequence length="315" mass="35821">MSFHRVIHKVVHRSATGVDNRAAGVEHRSVGESVDAVERRAAEQGTAVELGRTLRALRRRADLSQRELAERSGVPQATLARIESGRTRDPRFRTVERLVRAAGGDLAIGAPAGEVLPAPEVPHDEMRDEAGRRYPAHLDVWEVREPRDWPGAWWADWYKLPPERYPLPLPPATYERNRRYRDNRRRREAVRRTVRLRRVTGADVPHTGWRFVAELPDGELVGELRAHERDPHLRYGQGLAHEREVVLDGILVAYDYRRLGIGRQLVEALVAGMREREIVSAYAIADGPGIDLLLACGFRFEASRPAALRLDRPRR</sequence>
<dbReference type="Gene3D" id="3.40.630.30">
    <property type="match status" value="1"/>
</dbReference>
<dbReference type="PROSITE" id="PS51186">
    <property type="entry name" value="GNAT"/>
    <property type="match status" value="1"/>
</dbReference>
<keyword evidence="3" id="KW-0808">Transferase</keyword>
<reference evidence="3 4" key="1">
    <citation type="submission" date="2018-09" db="EMBL/GenBank/DDBJ databases">
        <title>Micromonospora sp. nov. MS1-9, isolated from a root of Musa sp.</title>
        <authorList>
            <person name="Kuncharoen N."/>
            <person name="Kudo T."/>
            <person name="Ohkuma M."/>
            <person name="Yuki M."/>
            <person name="Tanasupawat S."/>
        </authorList>
    </citation>
    <scope>NUCLEOTIDE SEQUENCE [LARGE SCALE GENOMIC DNA]</scope>
    <source>
        <strain evidence="3 4">MS1-9</strain>
    </source>
</reference>
<dbReference type="PROSITE" id="PS50943">
    <property type="entry name" value="HTH_CROC1"/>
    <property type="match status" value="1"/>
</dbReference>
<comment type="caution">
    <text evidence="3">The sequence shown here is derived from an EMBL/GenBank/DDBJ whole genome shotgun (WGS) entry which is preliminary data.</text>
</comment>
<proteinExistence type="predicted"/>
<evidence type="ECO:0000313" key="3">
    <source>
        <dbReference type="EMBL" id="RKN31737.1"/>
    </source>
</evidence>
<dbReference type="InterPro" id="IPR016181">
    <property type="entry name" value="Acyl_CoA_acyltransferase"/>
</dbReference>